<evidence type="ECO:0000313" key="3">
    <source>
        <dbReference type="Proteomes" id="UP000032142"/>
    </source>
</evidence>
<feature type="region of interest" description="Disordered" evidence="1">
    <location>
        <begin position="23"/>
        <end position="44"/>
    </location>
</feature>
<name>A0A0B0NBN0_GOSAR</name>
<gene>
    <name evidence="2" type="ORF">F383_15013</name>
</gene>
<proteinExistence type="predicted"/>
<organism evidence="2 3">
    <name type="scientific">Gossypium arboreum</name>
    <name type="common">Tree cotton</name>
    <name type="synonym">Gossypium nanking</name>
    <dbReference type="NCBI Taxonomy" id="29729"/>
    <lineage>
        <taxon>Eukaryota</taxon>
        <taxon>Viridiplantae</taxon>
        <taxon>Streptophyta</taxon>
        <taxon>Embryophyta</taxon>
        <taxon>Tracheophyta</taxon>
        <taxon>Spermatophyta</taxon>
        <taxon>Magnoliopsida</taxon>
        <taxon>eudicotyledons</taxon>
        <taxon>Gunneridae</taxon>
        <taxon>Pentapetalae</taxon>
        <taxon>rosids</taxon>
        <taxon>malvids</taxon>
        <taxon>Malvales</taxon>
        <taxon>Malvaceae</taxon>
        <taxon>Malvoideae</taxon>
        <taxon>Gossypium</taxon>
    </lineage>
</organism>
<dbReference type="EMBL" id="KN393100">
    <property type="protein sequence ID" value="KHG10082.1"/>
    <property type="molecule type" value="Genomic_DNA"/>
</dbReference>
<protein>
    <submittedName>
        <fullName evidence="2">Dynein beta chain, ciliary</fullName>
    </submittedName>
</protein>
<reference evidence="3" key="1">
    <citation type="submission" date="2014-09" db="EMBL/GenBank/DDBJ databases">
        <authorList>
            <person name="Mudge J."/>
            <person name="Ramaraj T."/>
            <person name="Lindquist I.E."/>
            <person name="Bharti A.K."/>
            <person name="Sundararajan A."/>
            <person name="Cameron C.T."/>
            <person name="Woodward J.E."/>
            <person name="May G.D."/>
            <person name="Brubaker C."/>
            <person name="Broadhvest J."/>
            <person name="Wilkins T.A."/>
        </authorList>
    </citation>
    <scope>NUCLEOTIDE SEQUENCE</scope>
    <source>
        <strain evidence="3">cv. AKA8401</strain>
    </source>
</reference>
<evidence type="ECO:0000313" key="2">
    <source>
        <dbReference type="EMBL" id="KHG10082.1"/>
    </source>
</evidence>
<evidence type="ECO:0000256" key="1">
    <source>
        <dbReference type="SAM" id="MobiDB-lite"/>
    </source>
</evidence>
<keyword evidence="3" id="KW-1185">Reference proteome</keyword>
<dbReference type="AlphaFoldDB" id="A0A0B0NBN0"/>
<sequence>MATFPTQIYTDTEQWRKTTLKSNLGESTVSSRSSNSRSDDDAPLRSMYALPYLPPSARIDQHVLCISTSKRNGKDLIRLFFIKQIADHLHVPAKQPRIVPDVHTICIANTPNQPISN</sequence>
<dbReference type="Proteomes" id="UP000032142">
    <property type="component" value="Unassembled WGS sequence"/>
</dbReference>
<accession>A0A0B0NBN0</accession>